<dbReference type="InterPro" id="IPR000488">
    <property type="entry name" value="Death_dom"/>
</dbReference>
<dbReference type="Gene3D" id="3.40.50.300">
    <property type="entry name" value="P-loop containing nucleotide triphosphate hydrolases"/>
    <property type="match status" value="2"/>
</dbReference>
<evidence type="ECO:0000256" key="2">
    <source>
        <dbReference type="SAM" id="MobiDB-lite"/>
    </source>
</evidence>
<feature type="transmembrane region" description="Helical" evidence="3">
    <location>
        <begin position="426"/>
        <end position="443"/>
    </location>
</feature>
<dbReference type="PANTHER" id="PTHR47679">
    <property type="entry name" value="PROTEIN TORNADO 1"/>
    <property type="match status" value="1"/>
</dbReference>
<keyword evidence="3" id="KW-0812">Transmembrane</keyword>
<feature type="transmembrane region" description="Helical" evidence="3">
    <location>
        <begin position="250"/>
        <end position="268"/>
    </location>
</feature>
<feature type="region of interest" description="Disordered" evidence="2">
    <location>
        <begin position="135"/>
        <end position="156"/>
    </location>
</feature>
<dbReference type="OrthoDB" id="5953486at2759"/>
<protein>
    <recommendedName>
        <fullName evidence="4">Death domain-containing protein</fullName>
    </recommendedName>
</protein>
<dbReference type="GO" id="GO:0007165">
    <property type="term" value="P:signal transduction"/>
    <property type="evidence" value="ECO:0007669"/>
    <property type="project" value="InterPro"/>
</dbReference>
<keyword evidence="6" id="KW-1185">Reference proteome</keyword>
<dbReference type="InterPro" id="IPR032171">
    <property type="entry name" value="COR-A"/>
</dbReference>
<dbReference type="SUPFAM" id="SSF52540">
    <property type="entry name" value="P-loop containing nucleoside triphosphate hydrolases"/>
    <property type="match status" value="1"/>
</dbReference>
<name>A0A913Z9Z8_PATMI</name>
<dbReference type="PANTHER" id="PTHR47679:SF2">
    <property type="entry name" value="C-TERMINAL OF ROC (COR) DOMAIN-CONTAINING PROTEIN"/>
    <property type="match status" value="1"/>
</dbReference>
<feature type="transmembrane region" description="Helical" evidence="3">
    <location>
        <begin position="308"/>
        <end position="329"/>
    </location>
</feature>
<feature type="domain" description="Death" evidence="4">
    <location>
        <begin position="1033"/>
        <end position="1085"/>
    </location>
</feature>
<evidence type="ECO:0000313" key="6">
    <source>
        <dbReference type="Proteomes" id="UP000887568"/>
    </source>
</evidence>
<dbReference type="AlphaFoldDB" id="A0A913Z9Z8"/>
<keyword evidence="3" id="KW-1133">Transmembrane helix</keyword>
<accession>A0A913Z9Z8</accession>
<organism evidence="5 6">
    <name type="scientific">Patiria miniata</name>
    <name type="common">Bat star</name>
    <name type="synonym">Asterina miniata</name>
    <dbReference type="NCBI Taxonomy" id="46514"/>
    <lineage>
        <taxon>Eukaryota</taxon>
        <taxon>Metazoa</taxon>
        <taxon>Echinodermata</taxon>
        <taxon>Eleutherozoa</taxon>
        <taxon>Asterozoa</taxon>
        <taxon>Asteroidea</taxon>
        <taxon>Valvatacea</taxon>
        <taxon>Valvatida</taxon>
        <taxon>Asterinidae</taxon>
        <taxon>Patiria</taxon>
    </lineage>
</organism>
<dbReference type="RefSeq" id="XP_038048454.1">
    <property type="nucleotide sequence ID" value="XM_038192526.1"/>
</dbReference>
<proteinExistence type="predicted"/>
<reference evidence="5" key="1">
    <citation type="submission" date="2022-11" db="UniProtKB">
        <authorList>
            <consortium name="EnsemblMetazoa"/>
        </authorList>
    </citation>
    <scope>IDENTIFICATION</scope>
</reference>
<dbReference type="SUPFAM" id="SSF47986">
    <property type="entry name" value="DEATH domain"/>
    <property type="match status" value="1"/>
</dbReference>
<evidence type="ECO:0000256" key="1">
    <source>
        <dbReference type="ARBA" id="ARBA00022737"/>
    </source>
</evidence>
<dbReference type="Proteomes" id="UP000887568">
    <property type="component" value="Unplaced"/>
</dbReference>
<feature type="transmembrane region" description="Helical" evidence="3">
    <location>
        <begin position="403"/>
        <end position="420"/>
    </location>
</feature>
<dbReference type="Pfam" id="PF00531">
    <property type="entry name" value="Death"/>
    <property type="match status" value="1"/>
</dbReference>
<keyword evidence="3" id="KW-0472">Membrane</keyword>
<dbReference type="EnsemblMetazoa" id="XM_038192526.1">
    <property type="protein sequence ID" value="XP_038048454.1"/>
    <property type="gene ID" value="LOC119722418"/>
</dbReference>
<dbReference type="Pfam" id="PF16095">
    <property type="entry name" value="COR-A"/>
    <property type="match status" value="1"/>
</dbReference>
<dbReference type="Pfam" id="PF08477">
    <property type="entry name" value="Roc"/>
    <property type="match status" value="1"/>
</dbReference>
<feature type="transmembrane region" description="Helical" evidence="3">
    <location>
        <begin position="363"/>
        <end position="383"/>
    </location>
</feature>
<feature type="transmembrane region" description="Helical" evidence="3">
    <location>
        <begin position="172"/>
        <end position="203"/>
    </location>
</feature>
<evidence type="ECO:0000256" key="3">
    <source>
        <dbReference type="SAM" id="Phobius"/>
    </source>
</evidence>
<dbReference type="Gene3D" id="1.10.10.10">
    <property type="entry name" value="Winged helix-like DNA-binding domain superfamily/Winged helix DNA-binding domain"/>
    <property type="match status" value="1"/>
</dbReference>
<dbReference type="InterPro" id="IPR011029">
    <property type="entry name" value="DEATH-like_dom_sf"/>
</dbReference>
<evidence type="ECO:0000259" key="4">
    <source>
        <dbReference type="PROSITE" id="PS50017"/>
    </source>
</evidence>
<dbReference type="PROSITE" id="PS50017">
    <property type="entry name" value="DEATH_DOMAIN"/>
    <property type="match status" value="1"/>
</dbReference>
<evidence type="ECO:0000313" key="5">
    <source>
        <dbReference type="EnsemblMetazoa" id="XP_038048454.1"/>
    </source>
</evidence>
<dbReference type="GeneID" id="119722418"/>
<dbReference type="InterPro" id="IPR036388">
    <property type="entry name" value="WH-like_DNA-bd_sf"/>
</dbReference>
<sequence>MNPGKRTFGFSIEKILSGLSDFGSRSLNLSVLVNDPSLREAYLAAQTDGELPTNRARVLILGEPRAGKTSLLNRLLGREFDIRELPTEGIETRMCHVTNVDKRWNESVAAKADDIRECASAVAIFGEASSDKTKMKNANSNPAKSSVAPNAASAVNPGTSSDLNKIFKFMQIFIVVAVVYILGMFRYGYFVFVWCTIVAMATLLDYNNAYRFATSLTFCWVLLEALIRIDQPLEALACKTDSKTPHREPMDFASNIALVSIATVLVGISQGLGFRTGLAVAFSACAHPSETNFTLGTVSQSLEASWKILVVCVLFGVGGFIGFACYKFCTADDRWHKKRTAVAWSLMSLLIAAYLKSECRYAPYWFICLNGCFMTIGGAWGSIVGRRAVLKYRLNASYATKKILGVLFGLYLAYVCGWSLRVPNTSLLSIGFFILSITAHPLFDLHTAYRIWRAKSVFPIKLIRNQMKAKVQGQPLLETKLSLWDFAGDSLYHCAHHVFMPDRALYVIVFSLQAAVNDENGQLQKLLFWLHSVCAHARHPDAVIMIVGTHKESVTETSSVHFTDELHRRITPPFCHRLVVNPLTDRPLFLVENSEPLDRDFRQLRAEIFRRVESAEYAREKYPIKYLHFYREIQNRRKLAEEDRAENVMTLTQVQALATRTCCLTDIKDVKNMLKFFGEAGEVIYKDDDEVLRQHVVLDPQFLVDVMKKLVQIPRACNRSHRFAAEWMNYENTGIITEGLLLHIYGDMPHLVPLVTHLLQAYDLMCLVVPSVNPNCPEKSFLVPAMLPPYQGDSVKFWEPMSGEEIFYFDFGFFDPSTVYYRLLARCLNHACCSYEPNANNSRPLIFADRCRFNEGTSFIFKLQLERRSSQQMLLSVTVLAFEQKYPNTKLLRRLLEVVRSITARDYPHLRFTFGPRCPFCDPPLVPSSSKIDEEEIAEGAPKEDKLDQAIHVLKMAGHDQPFPTTSPVVMLCGQRRYELPVSGCSSQPLLTRSYSHPPQRVAYALDTPITKLPPDIFHRVCALLNSSLGSRNWRTLAGELGKDVETVAALDSERVANPTECLLREWVMMDGNVTVGDLLEVLARPSLQRTDIIQTLRAQMSQS</sequence>
<dbReference type="SMART" id="SM00005">
    <property type="entry name" value="DEATH"/>
    <property type="match status" value="1"/>
</dbReference>
<dbReference type="InterPro" id="IPR027417">
    <property type="entry name" value="P-loop_NTPase"/>
</dbReference>
<dbReference type="OMA" id="CTIVAMA"/>
<dbReference type="Gene3D" id="1.10.533.10">
    <property type="entry name" value="Death Domain, Fas"/>
    <property type="match status" value="1"/>
</dbReference>
<feature type="compositionally biased region" description="Low complexity" evidence="2">
    <location>
        <begin position="136"/>
        <end position="156"/>
    </location>
</feature>
<keyword evidence="1" id="KW-0677">Repeat</keyword>